<evidence type="ECO:0000256" key="1">
    <source>
        <dbReference type="SAM" id="MobiDB-lite"/>
    </source>
</evidence>
<gene>
    <name evidence="2" type="ORF">CTheo_4097</name>
</gene>
<dbReference type="AlphaFoldDB" id="A0A5N5QL36"/>
<dbReference type="PANTHER" id="PTHR38846">
    <property type="entry name" value="C3H1-TYPE DOMAIN-CONTAINING PROTEIN"/>
    <property type="match status" value="1"/>
</dbReference>
<accession>A0A5N5QL36</accession>
<name>A0A5N5QL36_9AGAM</name>
<dbReference type="OrthoDB" id="6105938at2759"/>
<dbReference type="PANTHER" id="PTHR38846:SF1">
    <property type="entry name" value="C3H1-TYPE DOMAIN-CONTAINING PROTEIN"/>
    <property type="match status" value="1"/>
</dbReference>
<feature type="compositionally biased region" description="Polar residues" evidence="1">
    <location>
        <begin position="44"/>
        <end position="54"/>
    </location>
</feature>
<feature type="region of interest" description="Disordered" evidence="1">
    <location>
        <begin position="44"/>
        <end position="76"/>
    </location>
</feature>
<keyword evidence="3" id="KW-1185">Reference proteome</keyword>
<evidence type="ECO:0000313" key="3">
    <source>
        <dbReference type="Proteomes" id="UP000383932"/>
    </source>
</evidence>
<feature type="region of interest" description="Disordered" evidence="1">
    <location>
        <begin position="304"/>
        <end position="332"/>
    </location>
</feature>
<reference evidence="2 3" key="1">
    <citation type="journal article" date="2019" name="Fungal Biol. Biotechnol.">
        <title>Draft genome sequence of fastidious pathogen Ceratobasidium theobromae, which causes vascular-streak dieback in Theobroma cacao.</title>
        <authorList>
            <person name="Ali S.S."/>
            <person name="Asman A."/>
            <person name="Shao J."/>
            <person name="Firmansyah A.P."/>
            <person name="Susilo A.W."/>
            <person name="Rosmana A."/>
            <person name="McMahon P."/>
            <person name="Junaid M."/>
            <person name="Guest D."/>
            <person name="Kheng T.Y."/>
            <person name="Meinhardt L.W."/>
            <person name="Bailey B.A."/>
        </authorList>
    </citation>
    <scope>NUCLEOTIDE SEQUENCE [LARGE SCALE GENOMIC DNA]</scope>
    <source>
        <strain evidence="2 3">CT2</strain>
    </source>
</reference>
<organism evidence="2 3">
    <name type="scientific">Ceratobasidium theobromae</name>
    <dbReference type="NCBI Taxonomy" id="1582974"/>
    <lineage>
        <taxon>Eukaryota</taxon>
        <taxon>Fungi</taxon>
        <taxon>Dikarya</taxon>
        <taxon>Basidiomycota</taxon>
        <taxon>Agaricomycotina</taxon>
        <taxon>Agaricomycetes</taxon>
        <taxon>Cantharellales</taxon>
        <taxon>Ceratobasidiaceae</taxon>
        <taxon>Ceratobasidium</taxon>
    </lineage>
</organism>
<dbReference type="EMBL" id="SSOP01000064">
    <property type="protein sequence ID" value="KAB5592450.1"/>
    <property type="molecule type" value="Genomic_DNA"/>
</dbReference>
<sequence>MPCFNLLATRRSLPLISIGAHVATVQNTCRFSTCSVITRSLNNSTSSKSAVTPQSPGPPRVVETPRAKNRSYSTSDSDKVRYRSHLIRFFRKHPDFDYNPAEPYMAEFWRLVEFKGYGLKGKRFKAIRAEARVAMISQFKDIYGTSTCGLQVWQKFFKVLDIPEIPNDVETCRRIIKTVHVNICDLVDRPVTNEPIKKFPDKDMLGWLHSAFVFVAIHHSIASAGTMALTQLANMHQIISHVGVIPSSFRQVLRGTRMRMSSLVFVRVRFAPRAAITCISPLMHSFIRGGRFVSTKAQKPKMLFQATGAPKSKSKTTKKAKMSSRPRDPRSQAELRTHLESFFAKYQGFKYDPTKPYMDEFYRMTTQFGWNSKSAEFQQARQGLNEASVLQFNEIFGKDEKDLAAWRNLCSVLEIANIPKSLDGCKSVIRALYINLCDLVDSPALHTQVEHYDSEEELSAYTFETGKFFPLESALAGGLLKFLLRHILNPHRGKSPYPRPKLRK</sequence>
<comment type="caution">
    <text evidence="2">The sequence shown here is derived from an EMBL/GenBank/DDBJ whole genome shotgun (WGS) entry which is preliminary data.</text>
</comment>
<proteinExistence type="predicted"/>
<protein>
    <submittedName>
        <fullName evidence="2">Uncharacterized protein</fullName>
    </submittedName>
</protein>
<feature type="compositionally biased region" description="Basic residues" evidence="1">
    <location>
        <begin position="312"/>
        <end position="324"/>
    </location>
</feature>
<evidence type="ECO:0000313" key="2">
    <source>
        <dbReference type="EMBL" id="KAB5592450.1"/>
    </source>
</evidence>
<dbReference type="Proteomes" id="UP000383932">
    <property type="component" value="Unassembled WGS sequence"/>
</dbReference>